<dbReference type="OrthoDB" id="9802510at2"/>
<evidence type="ECO:0000259" key="3">
    <source>
        <dbReference type="Pfam" id="PF00881"/>
    </source>
</evidence>
<evidence type="ECO:0000313" key="4">
    <source>
        <dbReference type="EMBL" id="KAA0696733.1"/>
    </source>
</evidence>
<dbReference type="Proteomes" id="UP000463138">
    <property type="component" value="Unassembled WGS sequence"/>
</dbReference>
<dbReference type="AlphaFoldDB" id="A0A7V7KXJ2"/>
<dbReference type="InterPro" id="IPR029479">
    <property type="entry name" value="Nitroreductase"/>
</dbReference>
<feature type="domain" description="Nitroreductase" evidence="3">
    <location>
        <begin position="195"/>
        <end position="248"/>
    </location>
</feature>
<dbReference type="Pfam" id="PF00881">
    <property type="entry name" value="Nitroreductase"/>
    <property type="match status" value="2"/>
</dbReference>
<feature type="domain" description="Nitroreductase" evidence="3">
    <location>
        <begin position="261"/>
        <end position="339"/>
    </location>
</feature>
<proteinExistence type="inferred from homology"/>
<dbReference type="Gene3D" id="3.40.109.10">
    <property type="entry name" value="NADH Oxidase"/>
    <property type="match status" value="1"/>
</dbReference>
<reference evidence="4 5" key="1">
    <citation type="submission" date="2018-07" db="EMBL/GenBank/DDBJ databases">
        <title>Pseudomonas laoshanensis sp. nov., isolated from soil.</title>
        <authorList>
            <person name="Sun J."/>
            <person name="Yu L."/>
            <person name="Wang M."/>
            <person name="Zhang C."/>
        </authorList>
    </citation>
    <scope>NUCLEOTIDE SEQUENCE [LARGE SCALE GENOMIC DNA]</scope>
    <source>
        <strain evidence="4 5">Y22</strain>
    </source>
</reference>
<dbReference type="InterPro" id="IPR000415">
    <property type="entry name" value="Nitroreductase-like"/>
</dbReference>
<evidence type="ECO:0000256" key="2">
    <source>
        <dbReference type="ARBA" id="ARBA00023002"/>
    </source>
</evidence>
<sequence length="368" mass="41598">MSILKYPLKKVLPQSGIESLKRLRDNASIAWVKALVRFAFLRRVHYAFFSDAFDHEAQAVVEGQLRHVRNRSGVESSNFFLRRAVHRIEKGLIMQPRRDVFALDYIEQTVEAYSRSLDGSVDSYEICWAHDVLAAYFEMSATHPVINRARERFLAFKSPHDIADDLRHEGEGRVPFAAGDAVAPVSYASFTQLCMKRRSVRWYDGRAVPRQIIDQAVELAVQSPSACNRQPFRFIVFDDPQDIAQVSELPMGVAGFNHNFPAMVAIVGRMRAYPHARDRHVIYIDGALAAMSFIFALETLGVSSCSINWPDIPERERAATKLLGLEPDERIVMFISLGYAAHESLVPYSQKISLEEARVYGNFAATSV</sequence>
<protein>
    <submittedName>
        <fullName evidence="4">Nitroreductase</fullName>
    </submittedName>
</protein>
<dbReference type="SUPFAM" id="SSF55469">
    <property type="entry name" value="FMN-dependent nitroreductase-like"/>
    <property type="match status" value="1"/>
</dbReference>
<accession>A0A7V7KXJ2</accession>
<dbReference type="PANTHER" id="PTHR43673:SF10">
    <property type="entry name" value="NADH DEHYDROGENASE_NAD(P)H NITROREDUCTASE XCC3605-RELATED"/>
    <property type="match status" value="1"/>
</dbReference>
<dbReference type="GO" id="GO:0016491">
    <property type="term" value="F:oxidoreductase activity"/>
    <property type="evidence" value="ECO:0007669"/>
    <property type="project" value="UniProtKB-KW"/>
</dbReference>
<organism evidence="4 5">
    <name type="scientific">Halopseudomonas laoshanensis</name>
    <dbReference type="NCBI Taxonomy" id="2268758"/>
    <lineage>
        <taxon>Bacteria</taxon>
        <taxon>Pseudomonadati</taxon>
        <taxon>Pseudomonadota</taxon>
        <taxon>Gammaproteobacteria</taxon>
        <taxon>Pseudomonadales</taxon>
        <taxon>Pseudomonadaceae</taxon>
        <taxon>Halopseudomonas</taxon>
    </lineage>
</organism>
<evidence type="ECO:0000256" key="1">
    <source>
        <dbReference type="ARBA" id="ARBA00007118"/>
    </source>
</evidence>
<dbReference type="RefSeq" id="WP_149331667.1">
    <property type="nucleotide sequence ID" value="NZ_QOVF01000001.1"/>
</dbReference>
<gene>
    <name evidence="4" type="ORF">DT594_05265</name>
</gene>
<dbReference type="CDD" id="cd02062">
    <property type="entry name" value="Nitro_FMN_reductase"/>
    <property type="match status" value="1"/>
</dbReference>
<name>A0A7V7KXJ2_9GAMM</name>
<keyword evidence="2" id="KW-0560">Oxidoreductase</keyword>
<keyword evidence="5" id="KW-1185">Reference proteome</keyword>
<dbReference type="EMBL" id="QOVF01000001">
    <property type="protein sequence ID" value="KAA0696733.1"/>
    <property type="molecule type" value="Genomic_DNA"/>
</dbReference>
<dbReference type="PANTHER" id="PTHR43673">
    <property type="entry name" value="NAD(P)H NITROREDUCTASE YDGI-RELATED"/>
    <property type="match status" value="1"/>
</dbReference>
<comment type="similarity">
    <text evidence="1">Belongs to the nitroreductase family.</text>
</comment>
<evidence type="ECO:0000313" key="5">
    <source>
        <dbReference type="Proteomes" id="UP000463138"/>
    </source>
</evidence>
<comment type="caution">
    <text evidence="4">The sequence shown here is derived from an EMBL/GenBank/DDBJ whole genome shotgun (WGS) entry which is preliminary data.</text>
</comment>